<dbReference type="AlphaFoldDB" id="A0A6B0SAI5"/>
<feature type="region of interest" description="Disordered" evidence="1">
    <location>
        <begin position="95"/>
        <end position="115"/>
    </location>
</feature>
<dbReference type="Proteomes" id="UP000322234">
    <property type="component" value="Unassembled WGS sequence"/>
</dbReference>
<sequence length="133" mass="14833">MKAWSTVQDRSPGELQLQMKAWSTVQDRSPGELQLQMKAWSTIQDRSPGELQLQMKAWSTVQDRSPAKASHECILMKLDPVIVPCEENEVDELATEKLGTRHPPEGFPVPADGKKDGFRQKLRLAALGPGRKG</sequence>
<reference evidence="2" key="1">
    <citation type="submission" date="2019-10" db="EMBL/GenBank/DDBJ databases">
        <title>The sequence and de novo assembly of the wild yak genome.</title>
        <authorList>
            <person name="Liu Y."/>
        </authorList>
    </citation>
    <scope>NUCLEOTIDE SEQUENCE [LARGE SCALE GENOMIC DNA]</scope>
    <source>
        <strain evidence="2">WY2019</strain>
    </source>
</reference>
<evidence type="ECO:0000256" key="1">
    <source>
        <dbReference type="SAM" id="MobiDB-lite"/>
    </source>
</evidence>
<comment type="caution">
    <text evidence="2">The sequence shown here is derived from an EMBL/GenBank/DDBJ whole genome shotgun (WGS) entry which is preliminary data.</text>
</comment>
<protein>
    <submittedName>
        <fullName evidence="2">Uncharacterized protein</fullName>
    </submittedName>
</protein>
<evidence type="ECO:0000313" key="2">
    <source>
        <dbReference type="EMBL" id="MXQ96966.1"/>
    </source>
</evidence>
<evidence type="ECO:0000313" key="3">
    <source>
        <dbReference type="Proteomes" id="UP000322234"/>
    </source>
</evidence>
<gene>
    <name evidence="2" type="ORF">E5288_WYG017865</name>
</gene>
<keyword evidence="3" id="KW-1185">Reference proteome</keyword>
<accession>A0A6B0SAI5</accession>
<name>A0A6B0SAI5_9CETA</name>
<feature type="compositionally biased region" description="Basic and acidic residues" evidence="1">
    <location>
        <begin position="95"/>
        <end position="104"/>
    </location>
</feature>
<organism evidence="2 3">
    <name type="scientific">Bos mutus</name>
    <name type="common">wild yak</name>
    <dbReference type="NCBI Taxonomy" id="72004"/>
    <lineage>
        <taxon>Eukaryota</taxon>
        <taxon>Metazoa</taxon>
        <taxon>Chordata</taxon>
        <taxon>Craniata</taxon>
        <taxon>Vertebrata</taxon>
        <taxon>Euteleostomi</taxon>
        <taxon>Mammalia</taxon>
        <taxon>Eutheria</taxon>
        <taxon>Laurasiatheria</taxon>
        <taxon>Artiodactyla</taxon>
        <taxon>Ruminantia</taxon>
        <taxon>Pecora</taxon>
        <taxon>Bovidae</taxon>
        <taxon>Bovinae</taxon>
        <taxon>Bos</taxon>
    </lineage>
</organism>
<dbReference type="EMBL" id="VBQZ03000177">
    <property type="protein sequence ID" value="MXQ96966.1"/>
    <property type="molecule type" value="Genomic_DNA"/>
</dbReference>
<proteinExistence type="predicted"/>